<dbReference type="AlphaFoldDB" id="A0AA35RDW1"/>
<feature type="region of interest" description="Disordered" evidence="1">
    <location>
        <begin position="1"/>
        <end position="31"/>
    </location>
</feature>
<evidence type="ECO:0000313" key="2">
    <source>
        <dbReference type="EMBL" id="CAI8008327.1"/>
    </source>
</evidence>
<dbReference type="Proteomes" id="UP001174909">
    <property type="component" value="Unassembled WGS sequence"/>
</dbReference>
<accession>A0AA35RDW1</accession>
<evidence type="ECO:0000313" key="3">
    <source>
        <dbReference type="Proteomes" id="UP001174909"/>
    </source>
</evidence>
<gene>
    <name evidence="2" type="ORF">GBAR_LOCUS5718</name>
</gene>
<keyword evidence="3" id="KW-1185">Reference proteome</keyword>
<reference evidence="2" key="1">
    <citation type="submission" date="2023-03" db="EMBL/GenBank/DDBJ databases">
        <authorList>
            <person name="Steffen K."/>
            <person name="Cardenas P."/>
        </authorList>
    </citation>
    <scope>NUCLEOTIDE SEQUENCE</scope>
</reference>
<protein>
    <submittedName>
        <fullName evidence="2">Uncharacterized protein</fullName>
    </submittedName>
</protein>
<evidence type="ECO:0000256" key="1">
    <source>
        <dbReference type="SAM" id="MobiDB-lite"/>
    </source>
</evidence>
<proteinExistence type="predicted"/>
<comment type="caution">
    <text evidence="2">The sequence shown here is derived from an EMBL/GenBank/DDBJ whole genome shotgun (WGS) entry which is preliminary data.</text>
</comment>
<dbReference type="EMBL" id="CASHTH010000834">
    <property type="protein sequence ID" value="CAI8008327.1"/>
    <property type="molecule type" value="Genomic_DNA"/>
</dbReference>
<name>A0AA35RDW1_GEOBA</name>
<sequence length="88" mass="9866">MTKLKKRNNIEQISSSGIKKPDVPGPPMELSQQISEDGMEIMERNKAYGMYDVPGHKNVRVQVPVHPNEAYSVCKGGTHEDPVYELVN</sequence>
<organism evidence="2 3">
    <name type="scientific">Geodia barretti</name>
    <name type="common">Barrett's horny sponge</name>
    <dbReference type="NCBI Taxonomy" id="519541"/>
    <lineage>
        <taxon>Eukaryota</taxon>
        <taxon>Metazoa</taxon>
        <taxon>Porifera</taxon>
        <taxon>Demospongiae</taxon>
        <taxon>Heteroscleromorpha</taxon>
        <taxon>Tetractinellida</taxon>
        <taxon>Astrophorina</taxon>
        <taxon>Geodiidae</taxon>
        <taxon>Geodia</taxon>
    </lineage>
</organism>